<keyword evidence="2" id="KW-1185">Reference proteome</keyword>
<gene>
    <name evidence="1" type="ORF">JXQ802_LOCUS39430</name>
</gene>
<name>A0A815S0L6_9BILA</name>
<dbReference type="Proteomes" id="UP000663870">
    <property type="component" value="Unassembled WGS sequence"/>
</dbReference>
<proteinExistence type="predicted"/>
<dbReference type="Gene3D" id="1.10.600.10">
    <property type="entry name" value="Farnesyl Diphosphate Synthase"/>
    <property type="match status" value="1"/>
</dbReference>
<sequence length="183" mass="21261">MNRREQRRRPNTVTRTYPIYTIPSSELSDDDDNESIIEIKPIKRYRHHRKQPLRIEQQKPIIPSVVTDNYKSQLIQVKPKRKQQSATIQTDEIPTILSATEKNEESSLKLSCIKNIEGENIGKPIAIDIKNNTVTYVSILGIEGTRQRLKEFRQKTLNLINECWPSNAGTIKDVVNYIVNRKH</sequence>
<dbReference type="InterPro" id="IPR008949">
    <property type="entry name" value="Isoprenoid_synthase_dom_sf"/>
</dbReference>
<organism evidence="1 2">
    <name type="scientific">Rotaria sordida</name>
    <dbReference type="NCBI Taxonomy" id="392033"/>
    <lineage>
        <taxon>Eukaryota</taxon>
        <taxon>Metazoa</taxon>
        <taxon>Spiralia</taxon>
        <taxon>Gnathifera</taxon>
        <taxon>Rotifera</taxon>
        <taxon>Eurotatoria</taxon>
        <taxon>Bdelloidea</taxon>
        <taxon>Philodinida</taxon>
        <taxon>Philodinidae</taxon>
        <taxon>Rotaria</taxon>
    </lineage>
</organism>
<protein>
    <submittedName>
        <fullName evidence="1">Uncharacterized protein</fullName>
    </submittedName>
</protein>
<evidence type="ECO:0000313" key="1">
    <source>
        <dbReference type="EMBL" id="CAF1483307.1"/>
    </source>
</evidence>
<reference evidence="1" key="1">
    <citation type="submission" date="2021-02" db="EMBL/GenBank/DDBJ databases">
        <authorList>
            <person name="Nowell W R."/>
        </authorList>
    </citation>
    <scope>NUCLEOTIDE SEQUENCE</scope>
</reference>
<dbReference type="EMBL" id="CAJNOL010002277">
    <property type="protein sequence ID" value="CAF1483307.1"/>
    <property type="molecule type" value="Genomic_DNA"/>
</dbReference>
<comment type="caution">
    <text evidence="1">The sequence shown here is derived from an EMBL/GenBank/DDBJ whole genome shotgun (WGS) entry which is preliminary data.</text>
</comment>
<evidence type="ECO:0000313" key="2">
    <source>
        <dbReference type="Proteomes" id="UP000663870"/>
    </source>
</evidence>
<dbReference type="AlphaFoldDB" id="A0A815S0L6"/>
<accession>A0A815S0L6</accession>